<dbReference type="SUPFAM" id="SSF88723">
    <property type="entry name" value="PIN domain-like"/>
    <property type="match status" value="1"/>
</dbReference>
<gene>
    <name evidence="1" type="ORF">N868_03300</name>
</gene>
<protein>
    <recommendedName>
        <fullName evidence="3">Toxin VapC</fullName>
    </recommendedName>
</protein>
<accession>A0A0A0BMY4</accession>
<dbReference type="Proteomes" id="UP000029839">
    <property type="component" value="Unassembled WGS sequence"/>
</dbReference>
<proteinExistence type="predicted"/>
<evidence type="ECO:0000313" key="2">
    <source>
        <dbReference type="Proteomes" id="UP000029839"/>
    </source>
</evidence>
<comment type="caution">
    <text evidence="1">The sequence shown here is derived from an EMBL/GenBank/DDBJ whole genome shotgun (WGS) entry which is preliminary data.</text>
</comment>
<reference evidence="1 2" key="1">
    <citation type="submission" date="2013-08" db="EMBL/GenBank/DDBJ databases">
        <title>Genome sequencing of Cellulomonas carbonis T26.</title>
        <authorList>
            <person name="Chen F."/>
            <person name="Li Y."/>
            <person name="Wang G."/>
        </authorList>
    </citation>
    <scope>NUCLEOTIDE SEQUENCE [LARGE SCALE GENOMIC DNA]</scope>
    <source>
        <strain evidence="1 2">T26</strain>
    </source>
</reference>
<name>A0A0A0BMY4_9CELL</name>
<sequence>MTTYADGSALARALATDPESVSWLRWSAQHADDLVTSPLGLAQLRHVARGMDAVARGRAHEIATRTRVVRFSDQAVEHAAVLGLDAFRALHLGVVLAEAGVGGLATYDVALARAADLEGVAVLTPGRHDGWWFAAS</sequence>
<organism evidence="1 2">
    <name type="scientific">Cellulomonas carbonis T26</name>
    <dbReference type="NCBI Taxonomy" id="947969"/>
    <lineage>
        <taxon>Bacteria</taxon>
        <taxon>Bacillati</taxon>
        <taxon>Actinomycetota</taxon>
        <taxon>Actinomycetes</taxon>
        <taxon>Micrococcales</taxon>
        <taxon>Cellulomonadaceae</taxon>
        <taxon>Cellulomonas</taxon>
    </lineage>
</organism>
<evidence type="ECO:0000313" key="1">
    <source>
        <dbReference type="EMBL" id="KGM09062.1"/>
    </source>
</evidence>
<dbReference type="InterPro" id="IPR029060">
    <property type="entry name" value="PIN-like_dom_sf"/>
</dbReference>
<dbReference type="RefSeq" id="WP_043609434.1">
    <property type="nucleotide sequence ID" value="NZ_AXCY01000125.1"/>
</dbReference>
<dbReference type="EMBL" id="AXCY01000125">
    <property type="protein sequence ID" value="KGM09062.1"/>
    <property type="molecule type" value="Genomic_DNA"/>
</dbReference>
<dbReference type="OrthoDB" id="5143352at2"/>
<reference evidence="1 2" key="2">
    <citation type="journal article" date="2015" name="Stand. Genomic Sci.">
        <title>Draft genome sequence of Cellulomonas carbonis T26(T) and comparative analysis of six Cellulomonas genomes.</title>
        <authorList>
            <person name="Zhuang W."/>
            <person name="Zhang S."/>
            <person name="Xia X."/>
            <person name="Wang G."/>
        </authorList>
    </citation>
    <scope>NUCLEOTIDE SEQUENCE [LARGE SCALE GENOMIC DNA]</scope>
    <source>
        <strain evidence="1 2">T26</strain>
    </source>
</reference>
<dbReference type="AlphaFoldDB" id="A0A0A0BMY4"/>
<evidence type="ECO:0008006" key="3">
    <source>
        <dbReference type="Google" id="ProtNLM"/>
    </source>
</evidence>
<keyword evidence="2" id="KW-1185">Reference proteome</keyword>